<protein>
    <submittedName>
        <fullName evidence="7">Substrate-specific activator of APC-dependent proteolysis</fullName>
    </submittedName>
</protein>
<dbReference type="Gene3D" id="3.50.50.60">
    <property type="entry name" value="FAD/NAD(P)-binding domain"/>
    <property type="match status" value="1"/>
</dbReference>
<dbReference type="CDD" id="cd09630">
    <property type="entry name" value="CDH_like_cytochrome"/>
    <property type="match status" value="1"/>
</dbReference>
<comment type="similarity">
    <text evidence="2">Belongs to the GMC oxidoreductase family.</text>
</comment>
<dbReference type="GO" id="GO:0016614">
    <property type="term" value="F:oxidoreductase activity, acting on CH-OH group of donors"/>
    <property type="evidence" value="ECO:0007669"/>
    <property type="project" value="InterPro"/>
</dbReference>
<dbReference type="InterPro" id="IPR005018">
    <property type="entry name" value="DOMON_domain"/>
</dbReference>
<feature type="region of interest" description="Disordered" evidence="3">
    <location>
        <begin position="201"/>
        <end position="230"/>
    </location>
</feature>
<dbReference type="PANTHER" id="PTHR47190">
    <property type="entry name" value="DEHYDROGENASE, PUTATIVE-RELATED"/>
    <property type="match status" value="1"/>
</dbReference>
<dbReference type="Proteomes" id="UP001385951">
    <property type="component" value="Unassembled WGS sequence"/>
</dbReference>
<dbReference type="PROSITE" id="PS00623">
    <property type="entry name" value="GMC_OXRED_1"/>
    <property type="match status" value="1"/>
</dbReference>
<dbReference type="InterPro" id="IPR053208">
    <property type="entry name" value="GMC_Oxidoreductase_CD"/>
</dbReference>
<keyword evidence="8" id="KW-1185">Reference proteome</keyword>
<dbReference type="Pfam" id="PF00732">
    <property type="entry name" value="GMC_oxred_N"/>
    <property type="match status" value="1"/>
</dbReference>
<proteinExistence type="inferred from homology"/>
<dbReference type="GO" id="GO:0050660">
    <property type="term" value="F:flavin adenine dinucleotide binding"/>
    <property type="evidence" value="ECO:0007669"/>
    <property type="project" value="InterPro"/>
</dbReference>
<dbReference type="SUPFAM" id="SSF51905">
    <property type="entry name" value="FAD/NAD(P)-binding domain"/>
    <property type="match status" value="1"/>
</dbReference>
<comment type="caution">
    <text evidence="7">The sequence shown here is derived from an EMBL/GenBank/DDBJ whole genome shotgun (WGS) entry which is preliminary data.</text>
</comment>
<feature type="signal peptide" evidence="4">
    <location>
        <begin position="1"/>
        <end position="18"/>
    </location>
</feature>
<dbReference type="SUPFAM" id="SSF49344">
    <property type="entry name" value="CBD9-like"/>
    <property type="match status" value="1"/>
</dbReference>
<dbReference type="AlphaFoldDB" id="A0AAW0GNY2"/>
<feature type="chain" id="PRO_5043653950" evidence="4">
    <location>
        <begin position="19"/>
        <end position="773"/>
    </location>
</feature>
<organism evidence="7 8">
    <name type="scientific">Cerrena zonata</name>
    <dbReference type="NCBI Taxonomy" id="2478898"/>
    <lineage>
        <taxon>Eukaryota</taxon>
        <taxon>Fungi</taxon>
        <taxon>Dikarya</taxon>
        <taxon>Basidiomycota</taxon>
        <taxon>Agaricomycotina</taxon>
        <taxon>Agaricomycetes</taxon>
        <taxon>Polyporales</taxon>
        <taxon>Cerrenaceae</taxon>
        <taxon>Cerrena</taxon>
    </lineage>
</organism>
<dbReference type="PROSITE" id="PS00624">
    <property type="entry name" value="GMC_OXRED_2"/>
    <property type="match status" value="1"/>
</dbReference>
<evidence type="ECO:0000259" key="6">
    <source>
        <dbReference type="PROSITE" id="PS00624"/>
    </source>
</evidence>
<evidence type="ECO:0000256" key="4">
    <source>
        <dbReference type="SAM" id="SignalP"/>
    </source>
</evidence>
<comment type="cofactor">
    <cofactor evidence="1">
        <name>FAD</name>
        <dbReference type="ChEBI" id="CHEBI:57692"/>
    </cofactor>
</comment>
<dbReference type="SMART" id="SM00664">
    <property type="entry name" value="DoH"/>
    <property type="match status" value="1"/>
</dbReference>
<dbReference type="InterPro" id="IPR015920">
    <property type="entry name" value="Cellobiose_DH-like_cyt"/>
</dbReference>
<reference evidence="7 8" key="1">
    <citation type="submission" date="2022-09" db="EMBL/GenBank/DDBJ databases">
        <authorList>
            <person name="Palmer J.M."/>
        </authorList>
    </citation>
    <scope>NUCLEOTIDE SEQUENCE [LARGE SCALE GENOMIC DNA]</scope>
    <source>
        <strain evidence="7 8">DSM 7382</strain>
    </source>
</reference>
<feature type="domain" description="Glucose-methanol-choline oxidoreductase N-terminal" evidence="6">
    <location>
        <begin position="485"/>
        <end position="499"/>
    </location>
</feature>
<evidence type="ECO:0000256" key="2">
    <source>
        <dbReference type="RuleBase" id="RU003968"/>
    </source>
</evidence>
<evidence type="ECO:0000259" key="5">
    <source>
        <dbReference type="PROSITE" id="PS00623"/>
    </source>
</evidence>
<dbReference type="Pfam" id="PF16010">
    <property type="entry name" value="CDH-cyt"/>
    <property type="match status" value="1"/>
</dbReference>
<evidence type="ECO:0000313" key="8">
    <source>
        <dbReference type="Proteomes" id="UP001385951"/>
    </source>
</evidence>
<gene>
    <name evidence="7" type="primary">CDH1</name>
    <name evidence="7" type="ORF">QCA50_005001</name>
</gene>
<keyword evidence="2" id="KW-0274">FAD</keyword>
<evidence type="ECO:0000313" key="7">
    <source>
        <dbReference type="EMBL" id="KAK7691602.1"/>
    </source>
</evidence>
<dbReference type="Gene3D" id="3.30.410.10">
    <property type="entry name" value="Cholesterol Oxidase, domain 2"/>
    <property type="match status" value="1"/>
</dbReference>
<keyword evidence="4" id="KW-0732">Signal</keyword>
<feature type="compositionally biased region" description="Pro residues" evidence="3">
    <location>
        <begin position="208"/>
        <end position="218"/>
    </location>
</feature>
<name>A0AAW0GNY2_9APHY</name>
<dbReference type="SUPFAM" id="SSF54373">
    <property type="entry name" value="FAD-linked reductases, C-terminal domain"/>
    <property type="match status" value="1"/>
</dbReference>
<dbReference type="InterPro" id="IPR000172">
    <property type="entry name" value="GMC_OxRdtase_N"/>
</dbReference>
<dbReference type="Pfam" id="PF05199">
    <property type="entry name" value="GMC_oxred_C"/>
    <property type="match status" value="1"/>
</dbReference>
<sequence>MLRRALLALLPLVGSAFAQTASSYVDSGNGFQFVGLTDPVHQVTYGLTFPPLPASGPAPTEFIGEIVAPIASKWIGFALGGAMLQNLLLVAWPNNGQIVTSTRFATTYALPTEYDGPVLTTLPSSSVNATHWKWVYRCQNCTSWQGGGSIPLTSGAAVAWAYSDVAVDQPANPQSTFSEHTDFGFFGIDFSSAHNANYESYLSGNGGTPPPTSVPPTGPSTTTQPTGPTIQPTPYDYIVVGGGPGGIISADRLSEAGKKVLLIERGGPSTAETGGTYYAPWTADKKLTKFDVPGLFESMFSDSNPWYWCKDITVFAGCLLGGGTSINGALYWYPTTSDFSTAAGWPSSWTNHGPYTNKLKARLPSTDHPSTDGKRYLTQAYDVAWQLLKNQGYNQITINDNPDFKDHAFGYSAFDFIDGKRGGPVASYLRTAKARSNFAYMDYTLVSNVVRNGSQITGVQTNNTQIGGNGIIPLNPNGRVILSAGSFGSPRILFQSGIGPSDMISLVQQNADAAKNLPPSSQFINLPVGMNVQDNPSINLVFTHPSIDAYENWANVWSSPRPADAQQYLSNFSGVFAGASPKANFWRAYGASDGKTRYAQGTVRPGAASINTTLPYNASNIFTITMYLSTGITSRGRVGIDAALRARPLVNPWFADPVDKTVLVQALKDVVATMDQVPNLTMITPDVQMTIDQYVNAYDPPSMNSNHWVGSNTIGTSPSTAVVDENTKVFNTNNLFIVDASIIPSLPTGNPHGMLMSAAEQAVAKILALAGGP</sequence>
<dbReference type="InterPro" id="IPR036188">
    <property type="entry name" value="FAD/NAD-bd_sf"/>
</dbReference>
<evidence type="ECO:0000256" key="3">
    <source>
        <dbReference type="SAM" id="MobiDB-lite"/>
    </source>
</evidence>
<evidence type="ECO:0000256" key="1">
    <source>
        <dbReference type="ARBA" id="ARBA00001974"/>
    </source>
</evidence>
<keyword evidence="2" id="KW-0285">Flavoprotein</keyword>
<feature type="compositionally biased region" description="Low complexity" evidence="3">
    <location>
        <begin position="219"/>
        <end position="230"/>
    </location>
</feature>
<dbReference type="PANTHER" id="PTHR47190:SF1">
    <property type="entry name" value="GLUCOSE-METHANOL-CHOLINE OXIDOREDUCTASE N-TERMINAL DOMAIN-CONTAINING PROTEIN"/>
    <property type="match status" value="1"/>
</dbReference>
<dbReference type="EMBL" id="JASBNA010000005">
    <property type="protein sequence ID" value="KAK7691602.1"/>
    <property type="molecule type" value="Genomic_DNA"/>
</dbReference>
<dbReference type="InterPro" id="IPR007867">
    <property type="entry name" value="GMC_OxRtase_C"/>
</dbReference>
<accession>A0AAW0GNY2</accession>
<dbReference type="Gene3D" id="2.60.40.1210">
    <property type="entry name" value="Cellobiose dehydrogenase, cytochrome domain"/>
    <property type="match status" value="1"/>
</dbReference>
<feature type="domain" description="Glucose-methanol-choline oxidoreductase N-terminal" evidence="5">
    <location>
        <begin position="317"/>
        <end position="340"/>
    </location>
</feature>